<dbReference type="GO" id="GO:0046872">
    <property type="term" value="F:metal ion binding"/>
    <property type="evidence" value="ECO:0007669"/>
    <property type="project" value="UniProtKB-KW"/>
</dbReference>
<dbReference type="Gene3D" id="1.10.287.810">
    <property type="entry name" value="Mitochondrial import inner membrane translocase subunit tim13 like domains"/>
    <property type="match status" value="1"/>
</dbReference>
<dbReference type="EMBL" id="LRBS01000067">
    <property type="protein sequence ID" value="OII76346.1"/>
    <property type="molecule type" value="Genomic_DNA"/>
</dbReference>
<comment type="domain">
    <text evidence="8">The twin CX3C motif contains 4 conserved Cys residues that form 2 disulfide bonds in the mitochondrial intermembrane space.</text>
</comment>
<evidence type="ECO:0000256" key="8">
    <source>
        <dbReference type="RuleBase" id="RU367043"/>
    </source>
</evidence>
<keyword evidence="2" id="KW-0479">Metal-binding</keyword>
<comment type="caution">
    <text evidence="10">The sequence shown here is derived from an EMBL/GenBank/DDBJ whole genome shotgun (WGS) entry which is preliminary data.</text>
</comment>
<sequence length="87" mass="10062">MENNILLDKLSDKDKEEVLNKLSELEIQDSMNTYNGLVQRCFNECITILRSKNLDNNEKTCVNSCVAKFMNFSRRIGLHFAEKSQST</sequence>
<dbReference type="RefSeq" id="XP_067068192.1">
    <property type="nucleotide sequence ID" value="XM_067211343.1"/>
</dbReference>
<dbReference type="GeneID" id="92365289"/>
<dbReference type="Proteomes" id="UP000186804">
    <property type="component" value="Unassembled WGS sequence"/>
</dbReference>
<comment type="similarity">
    <text evidence="8">Belongs to the small Tim family.</text>
</comment>
<keyword evidence="8" id="KW-0472">Membrane</keyword>
<dbReference type="VEuPathDB" id="CryptoDB:cand_011040"/>
<protein>
    <recommendedName>
        <fullName evidence="8">Mitochondrial import inner membrane translocase subunit</fullName>
    </recommendedName>
</protein>
<keyword evidence="1 8" id="KW-0813">Transport</keyword>
<keyword evidence="7 8" id="KW-1015">Disulfide bond</keyword>
<keyword evidence="5 8" id="KW-0811">Translocation</keyword>
<evidence type="ECO:0000256" key="1">
    <source>
        <dbReference type="ARBA" id="ARBA00022448"/>
    </source>
</evidence>
<comment type="subunit">
    <text evidence="8">Heterohexamer.</text>
</comment>
<dbReference type="GO" id="GO:0015031">
    <property type="term" value="P:protein transport"/>
    <property type="evidence" value="ECO:0007669"/>
    <property type="project" value="UniProtKB-KW"/>
</dbReference>
<dbReference type="InterPro" id="IPR004217">
    <property type="entry name" value="Tim10-like"/>
</dbReference>
<name>A0A1J4MQ18_9CRYT</name>
<evidence type="ECO:0000256" key="3">
    <source>
        <dbReference type="ARBA" id="ARBA00022833"/>
    </source>
</evidence>
<evidence type="ECO:0000256" key="4">
    <source>
        <dbReference type="ARBA" id="ARBA00022927"/>
    </source>
</evidence>
<comment type="subcellular location">
    <subcellularLocation>
        <location evidence="8">Mitochondrion inner membrane</location>
        <topology evidence="8">Peripheral membrane protein</topology>
        <orientation evidence="8">Intermembrane side</orientation>
    </subcellularLocation>
</comment>
<gene>
    <name evidence="10" type="ORF">cand_011040</name>
</gene>
<proteinExistence type="inferred from homology"/>
<evidence type="ECO:0000259" key="9">
    <source>
        <dbReference type="Pfam" id="PF02953"/>
    </source>
</evidence>
<feature type="domain" description="Tim10-like" evidence="9">
    <location>
        <begin position="23"/>
        <end position="82"/>
    </location>
</feature>
<keyword evidence="8" id="KW-0143">Chaperone</keyword>
<evidence type="ECO:0000256" key="7">
    <source>
        <dbReference type="ARBA" id="ARBA00023157"/>
    </source>
</evidence>
<dbReference type="SUPFAM" id="SSF144122">
    <property type="entry name" value="Tim10-like"/>
    <property type="match status" value="1"/>
</dbReference>
<dbReference type="AlphaFoldDB" id="A0A1J4MQ18"/>
<evidence type="ECO:0000313" key="10">
    <source>
        <dbReference type="EMBL" id="OII76346.1"/>
    </source>
</evidence>
<keyword evidence="4 8" id="KW-0653">Protein transport</keyword>
<reference evidence="10 11" key="1">
    <citation type="submission" date="2016-10" db="EMBL/GenBank/DDBJ databases">
        <title>Reductive evolution of mitochondrial metabolism and differential evolution of invasion-related proteins in Cryptosporidium.</title>
        <authorList>
            <person name="Liu S."/>
            <person name="Roellig D.M."/>
            <person name="Guo Y."/>
            <person name="Li N."/>
            <person name="Frace M.A."/>
            <person name="Tang K."/>
            <person name="Zhang L."/>
            <person name="Feng Y."/>
            <person name="Xiao L."/>
        </authorList>
    </citation>
    <scope>NUCLEOTIDE SEQUENCE [LARGE SCALE GENOMIC DNA]</scope>
    <source>
        <strain evidence="10">30847</strain>
    </source>
</reference>
<keyword evidence="8" id="KW-0999">Mitochondrion inner membrane</keyword>
<comment type="function">
    <text evidence="8">Mitochondrial intermembrane chaperone that participates in the import and insertion of some multi-pass transmembrane proteins into the mitochondrial inner membrane. Also required for the transfer of beta-barrel precursors from the TOM complex to the sorting and assembly machinery (SAM complex) of the outer membrane. Acts as a chaperone-like protein that protects the hydrophobic precursors from aggregation and guide them through the mitochondrial intermembrane space.</text>
</comment>
<evidence type="ECO:0000256" key="2">
    <source>
        <dbReference type="ARBA" id="ARBA00022723"/>
    </source>
</evidence>
<dbReference type="Pfam" id="PF02953">
    <property type="entry name" value="zf-Tim10_DDP"/>
    <property type="match status" value="1"/>
</dbReference>
<organism evidence="10 11">
    <name type="scientific">Cryptosporidium andersoni</name>
    <dbReference type="NCBI Taxonomy" id="117008"/>
    <lineage>
        <taxon>Eukaryota</taxon>
        <taxon>Sar</taxon>
        <taxon>Alveolata</taxon>
        <taxon>Apicomplexa</taxon>
        <taxon>Conoidasida</taxon>
        <taxon>Coccidia</taxon>
        <taxon>Eucoccidiorida</taxon>
        <taxon>Eimeriorina</taxon>
        <taxon>Cryptosporidiidae</taxon>
        <taxon>Cryptosporidium</taxon>
    </lineage>
</organism>
<evidence type="ECO:0000256" key="5">
    <source>
        <dbReference type="ARBA" id="ARBA00023010"/>
    </source>
</evidence>
<dbReference type="OrthoDB" id="1551503at2759"/>
<evidence type="ECO:0000256" key="6">
    <source>
        <dbReference type="ARBA" id="ARBA00023128"/>
    </source>
</evidence>
<keyword evidence="3" id="KW-0862">Zinc</keyword>
<dbReference type="PANTHER" id="PTHR13172">
    <property type="entry name" value="MITOCHONDRIAL IMPORT INNER MEMBRANE TRANSLOCASE SUBUNIT TIM9B"/>
    <property type="match status" value="1"/>
</dbReference>
<keyword evidence="6 8" id="KW-0496">Mitochondrion</keyword>
<dbReference type="GO" id="GO:0005743">
    <property type="term" value="C:mitochondrial inner membrane"/>
    <property type="evidence" value="ECO:0007669"/>
    <property type="project" value="UniProtKB-SubCell"/>
</dbReference>
<dbReference type="InterPro" id="IPR050673">
    <property type="entry name" value="Mito_inner_translocase_sub"/>
</dbReference>
<dbReference type="InterPro" id="IPR035427">
    <property type="entry name" value="Tim10-like_dom_sf"/>
</dbReference>
<keyword evidence="11" id="KW-1185">Reference proteome</keyword>
<evidence type="ECO:0000313" key="11">
    <source>
        <dbReference type="Proteomes" id="UP000186804"/>
    </source>
</evidence>
<accession>A0A1J4MQ18</accession>